<keyword evidence="2" id="KW-1185">Reference proteome</keyword>
<sequence>MPNPENIPTLLIDAAKMVASNPTLRKFILRHRYSSQDDPISWEDLELGPYGRQLEIWYLRSGTSCDHQSRIVPADEPFVNHDRMYWRVGKRWRPDASIVEAWRRTVGPDAKYCFLKDIYDEDARTVTWQPEGEDGQTSQYVLDLEWEEPGGTIDLELGQLKKPYERNNKFFGPWTGKDAEIYKRYTASPPSSPLPEGWIE</sequence>
<dbReference type="InParanoid" id="A0A1Y2LV47"/>
<gene>
    <name evidence="1" type="ORF">B5807_06706</name>
</gene>
<protein>
    <submittedName>
        <fullName evidence="1">Uncharacterized protein</fullName>
    </submittedName>
</protein>
<dbReference type="AlphaFoldDB" id="A0A1Y2LV47"/>
<dbReference type="Proteomes" id="UP000193240">
    <property type="component" value="Unassembled WGS sequence"/>
</dbReference>
<dbReference type="EMBL" id="KZ107847">
    <property type="protein sequence ID" value="OSS47804.1"/>
    <property type="molecule type" value="Genomic_DNA"/>
</dbReference>
<reference evidence="1 2" key="1">
    <citation type="journal article" date="2017" name="Genome Announc.">
        <title>Genome sequence of the saprophytic ascomycete Epicoccum nigrum ICMP 19927 strain isolated from New Zealand.</title>
        <authorList>
            <person name="Fokin M."/>
            <person name="Fleetwood D."/>
            <person name="Weir B.S."/>
            <person name="Villas-Boas S.G."/>
        </authorList>
    </citation>
    <scope>NUCLEOTIDE SEQUENCE [LARGE SCALE GENOMIC DNA]</scope>
    <source>
        <strain evidence="1 2">ICMP 19927</strain>
    </source>
</reference>
<accession>A0A1Y2LV47</accession>
<evidence type="ECO:0000313" key="2">
    <source>
        <dbReference type="Proteomes" id="UP000193240"/>
    </source>
</evidence>
<proteinExistence type="predicted"/>
<organism evidence="1 2">
    <name type="scientific">Epicoccum nigrum</name>
    <name type="common">Soil fungus</name>
    <name type="synonym">Epicoccum purpurascens</name>
    <dbReference type="NCBI Taxonomy" id="105696"/>
    <lineage>
        <taxon>Eukaryota</taxon>
        <taxon>Fungi</taxon>
        <taxon>Dikarya</taxon>
        <taxon>Ascomycota</taxon>
        <taxon>Pezizomycotina</taxon>
        <taxon>Dothideomycetes</taxon>
        <taxon>Pleosporomycetidae</taxon>
        <taxon>Pleosporales</taxon>
        <taxon>Pleosporineae</taxon>
        <taxon>Didymellaceae</taxon>
        <taxon>Epicoccum</taxon>
    </lineage>
</organism>
<evidence type="ECO:0000313" key="1">
    <source>
        <dbReference type="EMBL" id="OSS47804.1"/>
    </source>
</evidence>
<name>A0A1Y2LV47_EPING</name>